<dbReference type="Gene3D" id="3.40.50.10320">
    <property type="entry name" value="LmbE-like"/>
    <property type="match status" value="1"/>
</dbReference>
<dbReference type="InterPro" id="IPR003737">
    <property type="entry name" value="GlcNAc_PI_deacetylase-related"/>
</dbReference>
<evidence type="ECO:0000256" key="1">
    <source>
        <dbReference type="ARBA" id="ARBA00022833"/>
    </source>
</evidence>
<protein>
    <submittedName>
        <fullName evidence="3">PIG-L family deacetylase</fullName>
        <ecNumber evidence="3">3.5.1.-</ecNumber>
    </submittedName>
</protein>
<name>A0ABV3IUD5_9ACTN</name>
<keyword evidence="3" id="KW-0378">Hydrolase</keyword>
<feature type="region of interest" description="Disordered" evidence="2">
    <location>
        <begin position="244"/>
        <end position="267"/>
    </location>
</feature>
<dbReference type="RefSeq" id="WP_366088049.1">
    <property type="nucleotide sequence ID" value="NZ_JBFASG010000010.1"/>
</dbReference>
<keyword evidence="4" id="KW-1185">Reference proteome</keyword>
<dbReference type="GO" id="GO:0016787">
    <property type="term" value="F:hydrolase activity"/>
    <property type="evidence" value="ECO:0007669"/>
    <property type="project" value="UniProtKB-KW"/>
</dbReference>
<keyword evidence="1" id="KW-0862">Zinc</keyword>
<sequence length="267" mass="27993">MTAGTHPAPGGHVVLAPHADDAVWSVGGRLARWAAEGRRTTVVTVFAGPAEGPADVSGTWREAADPRVRRAEDAAACAELGAVLVPLGFTDAALRTAAGGFLYSAPRRLLGPRHPADARLLEEVRAALGPLCAGPVTVHAPLAAGGHVDHRLVREAVEALVPGRTVWYEDFPYRLRGRDHAGLLPRAEPLPAGAVERWLSAAGRYASQARAHFGSVPALREALLARARGHGDGSDADGYRLADRHWLPAAGGPPARTAEGGRDPRRA</sequence>
<dbReference type="Proteomes" id="UP001552479">
    <property type="component" value="Unassembled WGS sequence"/>
</dbReference>
<evidence type="ECO:0000313" key="4">
    <source>
        <dbReference type="Proteomes" id="UP001552479"/>
    </source>
</evidence>
<dbReference type="SUPFAM" id="SSF102588">
    <property type="entry name" value="LmbE-like"/>
    <property type="match status" value="1"/>
</dbReference>
<accession>A0ABV3IUD5</accession>
<evidence type="ECO:0000256" key="2">
    <source>
        <dbReference type="SAM" id="MobiDB-lite"/>
    </source>
</evidence>
<dbReference type="EMBL" id="JBFASG010000010">
    <property type="protein sequence ID" value="MEV4923867.1"/>
    <property type="molecule type" value="Genomic_DNA"/>
</dbReference>
<dbReference type="Pfam" id="PF02585">
    <property type="entry name" value="PIG-L"/>
    <property type="match status" value="1"/>
</dbReference>
<organism evidence="3 4">
    <name type="scientific">Streptomyces roseoverticillatus</name>
    <dbReference type="NCBI Taxonomy" id="66429"/>
    <lineage>
        <taxon>Bacteria</taxon>
        <taxon>Bacillati</taxon>
        <taxon>Actinomycetota</taxon>
        <taxon>Actinomycetes</taxon>
        <taxon>Kitasatosporales</taxon>
        <taxon>Streptomycetaceae</taxon>
        <taxon>Streptomyces</taxon>
    </lineage>
</organism>
<dbReference type="InterPro" id="IPR024078">
    <property type="entry name" value="LmbE-like_dom_sf"/>
</dbReference>
<reference evidence="3 4" key="1">
    <citation type="submission" date="2024-06" db="EMBL/GenBank/DDBJ databases">
        <title>The Natural Products Discovery Center: Release of the First 8490 Sequenced Strains for Exploring Actinobacteria Biosynthetic Diversity.</title>
        <authorList>
            <person name="Kalkreuter E."/>
            <person name="Kautsar S.A."/>
            <person name="Yang D."/>
            <person name="Bader C.D."/>
            <person name="Teijaro C.N."/>
            <person name="Fluegel L."/>
            <person name="Davis C.M."/>
            <person name="Simpson J.R."/>
            <person name="Lauterbach L."/>
            <person name="Steele A.D."/>
            <person name="Gui C."/>
            <person name="Meng S."/>
            <person name="Li G."/>
            <person name="Viehrig K."/>
            <person name="Ye F."/>
            <person name="Su P."/>
            <person name="Kiefer A.F."/>
            <person name="Nichols A."/>
            <person name="Cepeda A.J."/>
            <person name="Yan W."/>
            <person name="Fan B."/>
            <person name="Jiang Y."/>
            <person name="Adhikari A."/>
            <person name="Zheng C.-J."/>
            <person name="Schuster L."/>
            <person name="Cowan T.M."/>
            <person name="Smanski M.J."/>
            <person name="Chevrette M.G."/>
            <person name="De Carvalho L.P.S."/>
            <person name="Shen B."/>
        </authorList>
    </citation>
    <scope>NUCLEOTIDE SEQUENCE [LARGE SCALE GENOMIC DNA]</scope>
    <source>
        <strain evidence="3 4">NPDC053791</strain>
    </source>
</reference>
<dbReference type="EC" id="3.5.1.-" evidence="3"/>
<gene>
    <name evidence="3" type="ORF">AB0L03_13620</name>
</gene>
<comment type="caution">
    <text evidence="3">The sequence shown here is derived from an EMBL/GenBank/DDBJ whole genome shotgun (WGS) entry which is preliminary data.</text>
</comment>
<evidence type="ECO:0000313" key="3">
    <source>
        <dbReference type="EMBL" id="MEV4923867.1"/>
    </source>
</evidence>
<proteinExistence type="predicted"/>